<evidence type="ECO:0000256" key="1">
    <source>
        <dbReference type="SAM" id="Phobius"/>
    </source>
</evidence>
<keyword evidence="1" id="KW-0472">Membrane</keyword>
<dbReference type="RefSeq" id="WP_073411613.1">
    <property type="nucleotide sequence ID" value="NZ_FQWH01000019.1"/>
</dbReference>
<reference evidence="2 3" key="1">
    <citation type="submission" date="2016-11" db="EMBL/GenBank/DDBJ databases">
        <authorList>
            <person name="Jaros S."/>
            <person name="Januszkiewicz K."/>
            <person name="Wedrychowicz H."/>
        </authorList>
    </citation>
    <scope>NUCLEOTIDE SEQUENCE [LARGE SCALE GENOMIC DNA]</scope>
    <source>
        <strain evidence="2 3">DSM 6792</strain>
    </source>
</reference>
<gene>
    <name evidence="2" type="ORF">SAMN05444388_11916</name>
</gene>
<dbReference type="Proteomes" id="UP000184112">
    <property type="component" value="Unassembled WGS sequence"/>
</dbReference>
<dbReference type="AlphaFoldDB" id="A0A1M5VQ68"/>
<name>A0A1M5VQ68_FLAJO</name>
<evidence type="ECO:0000313" key="2">
    <source>
        <dbReference type="EMBL" id="SHH77377.1"/>
    </source>
</evidence>
<keyword evidence="1" id="KW-0812">Transmembrane</keyword>
<dbReference type="EMBL" id="FQWH01000019">
    <property type="protein sequence ID" value="SHH77377.1"/>
    <property type="molecule type" value="Genomic_DNA"/>
</dbReference>
<sequence>MKNTIPLFLLIFTTQILLGQTNRNFKFKERDIAYTAYSNYKGHLDNLPGMNVAIIMGKPEENTQELFKNDTLNKVEGKSMIDFTWFYYLPFQNLSENQVYDFLKNFIEQNFENDSFDRNRIFLYWPSKNPLSCEKIKELNTIISGICVAEDNTMLQCNENVFPAKSITKIKKRNTLTSLKYEIPTSEDIEKIKESKNALQLSSNWKKLMFIDITYGQQYIDQNHFASFDKESGIDFSKINTFWNITTGYYINNRFGLSANFGLIRQAVEKGIDEISEGADGSITVEGSGKGAGLYRLGIGARIIVFSKNRFSTYFEALTGSLTAKAGSKSQSATIGGIGNSYGQSNISSQHALFLTCITAMNYRLNKTLFLTTNIQYTFSEFDQPIGSISGFTGFSFNFGIGFSFYVKKQ</sequence>
<keyword evidence="1" id="KW-1133">Transmembrane helix</keyword>
<organism evidence="2 3">
    <name type="scientific">Flavobacterium johnsoniae</name>
    <name type="common">Cytophaga johnsonae</name>
    <dbReference type="NCBI Taxonomy" id="986"/>
    <lineage>
        <taxon>Bacteria</taxon>
        <taxon>Pseudomonadati</taxon>
        <taxon>Bacteroidota</taxon>
        <taxon>Flavobacteriia</taxon>
        <taxon>Flavobacteriales</taxon>
        <taxon>Flavobacteriaceae</taxon>
        <taxon>Flavobacterium</taxon>
    </lineage>
</organism>
<feature type="transmembrane region" description="Helical" evidence="1">
    <location>
        <begin position="386"/>
        <end position="407"/>
    </location>
</feature>
<proteinExistence type="predicted"/>
<protein>
    <submittedName>
        <fullName evidence="2">Uncharacterized protein</fullName>
    </submittedName>
</protein>
<evidence type="ECO:0000313" key="3">
    <source>
        <dbReference type="Proteomes" id="UP000184112"/>
    </source>
</evidence>
<accession>A0A1M5VQ68</accession>